<name>A0A8H5FSM0_9AGAR</name>
<keyword evidence="1" id="KW-0812">Transmembrane</keyword>
<sequence>MDLEKICTLLPKLLTQCFVHEAELAFCIRIDLTLWRRRNQCSASHDPWGIALLLGTATSAITWGTTMKFNLSLAQPFLYNSGFVPVTLAVSGFRFVFASLVRQEENPLSQVLTRCVLPALWPHGHHTPEISGS</sequence>
<proteinExistence type="predicted"/>
<evidence type="ECO:0000313" key="2">
    <source>
        <dbReference type="EMBL" id="KAF5347651.1"/>
    </source>
</evidence>
<feature type="transmembrane region" description="Helical" evidence="1">
    <location>
        <begin position="77"/>
        <end position="97"/>
    </location>
</feature>
<dbReference type="Proteomes" id="UP000518752">
    <property type="component" value="Unassembled WGS sequence"/>
</dbReference>
<accession>A0A8H5FSM0</accession>
<reference evidence="2 3" key="1">
    <citation type="journal article" date="2020" name="ISME J.">
        <title>Uncovering the hidden diversity of litter-decomposition mechanisms in mushroom-forming fungi.</title>
        <authorList>
            <person name="Floudas D."/>
            <person name="Bentzer J."/>
            <person name="Ahren D."/>
            <person name="Johansson T."/>
            <person name="Persson P."/>
            <person name="Tunlid A."/>
        </authorList>
    </citation>
    <scope>NUCLEOTIDE SEQUENCE [LARGE SCALE GENOMIC DNA]</scope>
    <source>
        <strain evidence="2 3">CBS 406.79</strain>
    </source>
</reference>
<comment type="caution">
    <text evidence="2">The sequence shown here is derived from an EMBL/GenBank/DDBJ whole genome shotgun (WGS) entry which is preliminary data.</text>
</comment>
<protein>
    <submittedName>
        <fullName evidence="2">Uncharacterized protein</fullName>
    </submittedName>
</protein>
<evidence type="ECO:0000313" key="3">
    <source>
        <dbReference type="Proteomes" id="UP000518752"/>
    </source>
</evidence>
<organism evidence="2 3">
    <name type="scientific">Collybiopsis confluens</name>
    <dbReference type="NCBI Taxonomy" id="2823264"/>
    <lineage>
        <taxon>Eukaryota</taxon>
        <taxon>Fungi</taxon>
        <taxon>Dikarya</taxon>
        <taxon>Basidiomycota</taxon>
        <taxon>Agaricomycotina</taxon>
        <taxon>Agaricomycetes</taxon>
        <taxon>Agaricomycetidae</taxon>
        <taxon>Agaricales</taxon>
        <taxon>Marasmiineae</taxon>
        <taxon>Omphalotaceae</taxon>
        <taxon>Collybiopsis</taxon>
    </lineage>
</organism>
<feature type="transmembrane region" description="Helical" evidence="1">
    <location>
        <begin position="47"/>
        <end position="65"/>
    </location>
</feature>
<evidence type="ECO:0000256" key="1">
    <source>
        <dbReference type="SAM" id="Phobius"/>
    </source>
</evidence>
<gene>
    <name evidence="2" type="ORF">D9757_013362</name>
</gene>
<keyword evidence="3" id="KW-1185">Reference proteome</keyword>
<dbReference type="AlphaFoldDB" id="A0A8H5FSM0"/>
<dbReference type="EMBL" id="JAACJN010000333">
    <property type="protein sequence ID" value="KAF5347651.1"/>
    <property type="molecule type" value="Genomic_DNA"/>
</dbReference>
<keyword evidence="1" id="KW-0472">Membrane</keyword>
<keyword evidence="1" id="KW-1133">Transmembrane helix</keyword>